<proteinExistence type="predicted"/>
<accession>A0A0A9FM55</accession>
<feature type="transmembrane region" description="Helical" evidence="1">
    <location>
        <begin position="26"/>
        <end position="45"/>
    </location>
</feature>
<evidence type="ECO:0000256" key="1">
    <source>
        <dbReference type="SAM" id="Phobius"/>
    </source>
</evidence>
<reference evidence="2" key="1">
    <citation type="submission" date="2014-09" db="EMBL/GenBank/DDBJ databases">
        <authorList>
            <person name="Magalhaes I.L.F."/>
            <person name="Oliveira U."/>
            <person name="Santos F.R."/>
            <person name="Vidigal T.H.D.A."/>
            <person name="Brescovit A.D."/>
            <person name="Santos A.J."/>
        </authorList>
    </citation>
    <scope>NUCLEOTIDE SEQUENCE</scope>
    <source>
        <tissue evidence="2">Shoot tissue taken approximately 20 cm above the soil surface</tissue>
    </source>
</reference>
<evidence type="ECO:0000313" key="2">
    <source>
        <dbReference type="EMBL" id="JAE11176.1"/>
    </source>
</evidence>
<dbReference type="AlphaFoldDB" id="A0A0A9FM55"/>
<keyword evidence="1" id="KW-0472">Membrane</keyword>
<organism evidence="2">
    <name type="scientific">Arundo donax</name>
    <name type="common">Giant reed</name>
    <name type="synonym">Donax arundinaceus</name>
    <dbReference type="NCBI Taxonomy" id="35708"/>
    <lineage>
        <taxon>Eukaryota</taxon>
        <taxon>Viridiplantae</taxon>
        <taxon>Streptophyta</taxon>
        <taxon>Embryophyta</taxon>
        <taxon>Tracheophyta</taxon>
        <taxon>Spermatophyta</taxon>
        <taxon>Magnoliopsida</taxon>
        <taxon>Liliopsida</taxon>
        <taxon>Poales</taxon>
        <taxon>Poaceae</taxon>
        <taxon>PACMAD clade</taxon>
        <taxon>Arundinoideae</taxon>
        <taxon>Arundineae</taxon>
        <taxon>Arundo</taxon>
    </lineage>
</organism>
<reference evidence="2" key="2">
    <citation type="journal article" date="2015" name="Data Brief">
        <title>Shoot transcriptome of the giant reed, Arundo donax.</title>
        <authorList>
            <person name="Barrero R.A."/>
            <person name="Guerrero F.D."/>
            <person name="Moolhuijzen P."/>
            <person name="Goolsby J.A."/>
            <person name="Tidwell J."/>
            <person name="Bellgard S.E."/>
            <person name="Bellgard M.I."/>
        </authorList>
    </citation>
    <scope>NUCLEOTIDE SEQUENCE</scope>
    <source>
        <tissue evidence="2">Shoot tissue taken approximately 20 cm above the soil surface</tissue>
    </source>
</reference>
<dbReference type="EMBL" id="GBRH01186720">
    <property type="protein sequence ID" value="JAE11176.1"/>
    <property type="molecule type" value="Transcribed_RNA"/>
</dbReference>
<keyword evidence="1" id="KW-0812">Transmembrane</keyword>
<name>A0A0A9FM55_ARUDO</name>
<protein>
    <submittedName>
        <fullName evidence="2">Uncharacterized protein</fullName>
    </submittedName>
</protein>
<sequence length="53" mass="6061">MAKDALALKAREDVIPRARKNLLDPLLCHLFLPLSMVLILFYTLLLHMSVKTN</sequence>
<keyword evidence="1" id="KW-1133">Transmembrane helix</keyword>